<organism evidence="2">
    <name type="scientific">Rhizophagus irregularis (strain DAOM 181602 / DAOM 197198 / MUCL 43194)</name>
    <name type="common">Arbuscular mycorrhizal fungus</name>
    <name type="synonym">Glomus intraradices</name>
    <dbReference type="NCBI Taxonomy" id="747089"/>
    <lineage>
        <taxon>Eukaryota</taxon>
        <taxon>Fungi</taxon>
        <taxon>Fungi incertae sedis</taxon>
        <taxon>Mucoromycota</taxon>
        <taxon>Glomeromycotina</taxon>
        <taxon>Glomeromycetes</taxon>
        <taxon>Glomerales</taxon>
        <taxon>Glomeraceae</taxon>
        <taxon>Rhizophagus</taxon>
    </lineage>
</organism>
<sequence length="88" mass="9847">MILEELGRLLASNEDFLITIDDKKLPEIPFNYVQPSNNNTPRPNNTPPFNNTSQPNKTPPFNNTPLPNNTEMPVISVRNAESLNANSN</sequence>
<feature type="compositionally biased region" description="Low complexity" evidence="1">
    <location>
        <begin position="34"/>
        <end position="70"/>
    </location>
</feature>
<feature type="region of interest" description="Disordered" evidence="1">
    <location>
        <begin position="31"/>
        <end position="73"/>
    </location>
</feature>
<gene>
    <name evidence="2" type="ORF">GLOINDRAFT_4389</name>
</gene>
<protein>
    <submittedName>
        <fullName evidence="2">Uncharacterized protein</fullName>
    </submittedName>
</protein>
<accession>U9TB41</accession>
<dbReference type="AlphaFoldDB" id="U9TB41"/>
<evidence type="ECO:0000256" key="1">
    <source>
        <dbReference type="SAM" id="MobiDB-lite"/>
    </source>
</evidence>
<name>U9TB41_RHIID</name>
<proteinExistence type="predicted"/>
<dbReference type="EMBL" id="KI294147">
    <property type="protein sequence ID" value="ESA04632.1"/>
    <property type="molecule type" value="Genomic_DNA"/>
</dbReference>
<evidence type="ECO:0000313" key="2">
    <source>
        <dbReference type="EMBL" id="ESA04632.1"/>
    </source>
</evidence>
<reference evidence="2" key="1">
    <citation type="submission" date="2013-07" db="EMBL/GenBank/DDBJ databases">
        <title>The genome of an arbuscular mycorrhizal fungus provides insights into the evolution of the oldest plant symbiosis.</title>
        <authorList>
            <consortium name="DOE Joint Genome Institute"/>
            <person name="Tisserant E."/>
            <person name="Malbreil M."/>
            <person name="Kuo A."/>
            <person name="Kohler A."/>
            <person name="Symeonidi A."/>
            <person name="Balestrini R."/>
            <person name="Charron P."/>
            <person name="Duensing N."/>
            <person name="Frei-dit-Frey N."/>
            <person name="Gianinazzi-Pearson V."/>
            <person name="Gilbert B."/>
            <person name="Handa Y."/>
            <person name="Hijri M."/>
            <person name="Kaul R."/>
            <person name="Kawaguchi M."/>
            <person name="Krajinski F."/>
            <person name="Lammers P."/>
            <person name="Lapierre D."/>
            <person name="Masclaux F.G."/>
            <person name="Murat C."/>
            <person name="Morin E."/>
            <person name="Ndikumana S."/>
            <person name="Pagni M."/>
            <person name="Petitpierre D."/>
            <person name="Requena N."/>
            <person name="Rosikiewicz P."/>
            <person name="Riley R."/>
            <person name="Saito K."/>
            <person name="San Clemente H."/>
            <person name="Shapiro H."/>
            <person name="van Tuinen D."/>
            <person name="Becard G."/>
            <person name="Bonfante P."/>
            <person name="Paszkowski U."/>
            <person name="Shachar-Hill Y."/>
            <person name="Young J.P."/>
            <person name="Sanders I.R."/>
            <person name="Henrissat B."/>
            <person name="Rensing S.A."/>
            <person name="Grigoriev I.V."/>
            <person name="Corradi N."/>
            <person name="Roux C."/>
            <person name="Martin F."/>
        </authorList>
    </citation>
    <scope>NUCLEOTIDE SEQUENCE</scope>
    <source>
        <strain evidence="2">DAOM 197198</strain>
    </source>
</reference>
<dbReference type="HOGENOM" id="CLU_2470237_0_0_1"/>